<dbReference type="InterPro" id="IPR017453">
    <property type="entry name" value="GCV_H_sub"/>
</dbReference>
<dbReference type="HAMAP" id="MF_00272">
    <property type="entry name" value="GcvH"/>
    <property type="match status" value="1"/>
</dbReference>
<dbReference type="EMBL" id="FQZO01000004">
    <property type="protein sequence ID" value="SHJ36155.1"/>
    <property type="molecule type" value="Genomic_DNA"/>
</dbReference>
<evidence type="ECO:0000313" key="7">
    <source>
        <dbReference type="Proteomes" id="UP000184080"/>
    </source>
</evidence>
<dbReference type="PROSITE" id="PS00189">
    <property type="entry name" value="LIPOYL"/>
    <property type="match status" value="1"/>
</dbReference>
<dbReference type="Gene3D" id="2.40.50.100">
    <property type="match status" value="1"/>
</dbReference>
<dbReference type="GO" id="GO:0005960">
    <property type="term" value="C:glycine cleavage complex"/>
    <property type="evidence" value="ECO:0007669"/>
    <property type="project" value="InterPro"/>
</dbReference>
<keyword evidence="2 3" id="KW-0450">Lipoyl</keyword>
<evidence type="ECO:0000256" key="1">
    <source>
        <dbReference type="ARBA" id="ARBA00009249"/>
    </source>
</evidence>
<dbReference type="Proteomes" id="UP000184080">
    <property type="component" value="Unassembled WGS sequence"/>
</dbReference>
<dbReference type="PANTHER" id="PTHR11715:SF3">
    <property type="entry name" value="GLYCINE CLEAVAGE SYSTEM H PROTEIN-RELATED"/>
    <property type="match status" value="1"/>
</dbReference>
<dbReference type="GO" id="GO:0009249">
    <property type="term" value="P:protein lipoylation"/>
    <property type="evidence" value="ECO:0007669"/>
    <property type="project" value="TreeGrafter"/>
</dbReference>
<evidence type="ECO:0000256" key="4">
    <source>
        <dbReference type="PIRSR" id="PIRSR617453-50"/>
    </source>
</evidence>
<dbReference type="Pfam" id="PF01597">
    <property type="entry name" value="GCV_H"/>
    <property type="match status" value="1"/>
</dbReference>
<dbReference type="PROSITE" id="PS50968">
    <property type="entry name" value="BIOTINYL_LIPOYL"/>
    <property type="match status" value="1"/>
</dbReference>
<comment type="similarity">
    <text evidence="1 3">Belongs to the GcvH family.</text>
</comment>
<comment type="cofactor">
    <cofactor evidence="3">
        <name>(R)-lipoate</name>
        <dbReference type="ChEBI" id="CHEBI:83088"/>
    </cofactor>
    <text evidence="3">Binds 1 lipoyl cofactor covalently.</text>
</comment>
<keyword evidence="7" id="KW-1185">Reference proteome</keyword>
<comment type="function">
    <text evidence="3">The glycine cleavage system catalyzes the degradation of glycine. The H protein shuttles the methylamine group of glycine from the P protein to the T protein.</text>
</comment>
<evidence type="ECO:0000259" key="5">
    <source>
        <dbReference type="PROSITE" id="PS50968"/>
    </source>
</evidence>
<organism evidence="6 7">
    <name type="scientific">Clostridium amylolyticum</name>
    <dbReference type="NCBI Taxonomy" id="1121298"/>
    <lineage>
        <taxon>Bacteria</taxon>
        <taxon>Bacillati</taxon>
        <taxon>Bacillota</taxon>
        <taxon>Clostridia</taxon>
        <taxon>Eubacteriales</taxon>
        <taxon>Clostridiaceae</taxon>
        <taxon>Clostridium</taxon>
    </lineage>
</organism>
<dbReference type="STRING" id="1121298.SAMN05444401_2907"/>
<gene>
    <name evidence="3" type="primary">gcvH</name>
    <name evidence="6" type="ORF">SAMN05444401_2907</name>
</gene>
<evidence type="ECO:0000313" key="6">
    <source>
        <dbReference type="EMBL" id="SHJ36155.1"/>
    </source>
</evidence>
<dbReference type="InterPro" id="IPR011053">
    <property type="entry name" value="Single_hybrid_motif"/>
</dbReference>
<dbReference type="NCBIfam" id="NF002270">
    <property type="entry name" value="PRK01202.1"/>
    <property type="match status" value="1"/>
</dbReference>
<dbReference type="SUPFAM" id="SSF51230">
    <property type="entry name" value="Single hybrid motif"/>
    <property type="match status" value="1"/>
</dbReference>
<dbReference type="InterPro" id="IPR033753">
    <property type="entry name" value="GCV_H/Fam206"/>
</dbReference>
<dbReference type="PANTHER" id="PTHR11715">
    <property type="entry name" value="GLYCINE CLEAVAGE SYSTEM H PROTEIN"/>
    <property type="match status" value="1"/>
</dbReference>
<dbReference type="InterPro" id="IPR003016">
    <property type="entry name" value="2-oxoA_DH_lipoyl-BS"/>
</dbReference>
<feature type="modified residue" description="N6-lipoyllysine" evidence="3 4">
    <location>
        <position position="63"/>
    </location>
</feature>
<name>A0A1M6INX5_9CLOT</name>
<dbReference type="CDD" id="cd06848">
    <property type="entry name" value="GCS_H"/>
    <property type="match status" value="1"/>
</dbReference>
<dbReference type="OrthoDB" id="9796712at2"/>
<evidence type="ECO:0000256" key="2">
    <source>
        <dbReference type="ARBA" id="ARBA00022823"/>
    </source>
</evidence>
<dbReference type="GO" id="GO:0005737">
    <property type="term" value="C:cytoplasm"/>
    <property type="evidence" value="ECO:0007669"/>
    <property type="project" value="TreeGrafter"/>
</dbReference>
<feature type="domain" description="Lipoyl-binding" evidence="5">
    <location>
        <begin position="22"/>
        <end position="103"/>
    </location>
</feature>
<proteinExistence type="inferred from homology"/>
<comment type="subunit">
    <text evidence="3">The glycine cleavage system is composed of four proteins: P, T, L and H.</text>
</comment>
<dbReference type="AlphaFoldDB" id="A0A1M6INX5"/>
<protein>
    <recommendedName>
        <fullName evidence="3">Glycine cleavage system H protein</fullName>
    </recommendedName>
</protein>
<dbReference type="RefSeq" id="WP_073008082.1">
    <property type="nucleotide sequence ID" value="NZ_FQZO01000004.1"/>
</dbReference>
<sequence>MSVLKNLLYTEEHEWLKVEGNKVYIGITDYAQKALGSIVYVELPEVDEEFSKGEVFGVVESVKAASDIFIPVTGKILEANEDTVDDPSLINSAAYDNWLICVELQDEAELEGLMKAEEYEDFCSKEE</sequence>
<evidence type="ECO:0000256" key="3">
    <source>
        <dbReference type="HAMAP-Rule" id="MF_00272"/>
    </source>
</evidence>
<dbReference type="InterPro" id="IPR002930">
    <property type="entry name" value="GCV_H"/>
</dbReference>
<dbReference type="NCBIfam" id="TIGR00527">
    <property type="entry name" value="gcvH"/>
    <property type="match status" value="1"/>
</dbReference>
<dbReference type="GO" id="GO:0019464">
    <property type="term" value="P:glycine decarboxylation via glycine cleavage system"/>
    <property type="evidence" value="ECO:0007669"/>
    <property type="project" value="UniProtKB-UniRule"/>
</dbReference>
<reference evidence="6 7" key="1">
    <citation type="submission" date="2016-11" db="EMBL/GenBank/DDBJ databases">
        <authorList>
            <person name="Jaros S."/>
            <person name="Januszkiewicz K."/>
            <person name="Wedrychowicz H."/>
        </authorList>
    </citation>
    <scope>NUCLEOTIDE SEQUENCE [LARGE SCALE GENOMIC DNA]</scope>
    <source>
        <strain evidence="6 7">DSM 21864</strain>
    </source>
</reference>
<dbReference type="InterPro" id="IPR000089">
    <property type="entry name" value="Biotin_lipoyl"/>
</dbReference>
<accession>A0A1M6INX5</accession>